<evidence type="ECO:0000313" key="2">
    <source>
        <dbReference type="Proteomes" id="UP000736384"/>
    </source>
</evidence>
<organism evidence="1 2">
    <name type="scientific">Azotobacter chroococcum</name>
    <dbReference type="NCBI Taxonomy" id="353"/>
    <lineage>
        <taxon>Bacteria</taxon>
        <taxon>Pseudomonadati</taxon>
        <taxon>Pseudomonadota</taxon>
        <taxon>Gammaproteobacteria</taxon>
        <taxon>Pseudomonadales</taxon>
        <taxon>Pseudomonadaceae</taxon>
        <taxon>Azotobacter</taxon>
    </lineage>
</organism>
<accession>A0AA44C7Q1</accession>
<dbReference type="Proteomes" id="UP000736384">
    <property type="component" value="Unassembled WGS sequence"/>
</dbReference>
<gene>
    <name evidence="1" type="ORF">HA520_16130</name>
</gene>
<comment type="caution">
    <text evidence="1">The sequence shown here is derived from an EMBL/GenBank/DDBJ whole genome shotgun (WGS) entry which is preliminary data.</text>
</comment>
<protein>
    <submittedName>
        <fullName evidence="1">Uncharacterized protein</fullName>
    </submittedName>
</protein>
<sequence length="47" mass="5172">MKELTCFVIGLVVGGLLVQKSKEVEALEKELDRERARGNGSALKEAR</sequence>
<dbReference type="AlphaFoldDB" id="A0AA44C7Q1"/>
<proteinExistence type="predicted"/>
<name>A0AA44C7Q1_9GAMM</name>
<evidence type="ECO:0000313" key="1">
    <source>
        <dbReference type="EMBL" id="NHN78785.1"/>
    </source>
</evidence>
<dbReference type="RefSeq" id="WP_165893407.1">
    <property type="nucleotide sequence ID" value="NZ_JAAPAP010000013.1"/>
</dbReference>
<reference evidence="1" key="1">
    <citation type="submission" date="2020-03" db="EMBL/GenBank/DDBJ databases">
        <title>Genome assembly of Azotobacter chroococcum W5.</title>
        <authorList>
            <person name="Kannepalli A."/>
        </authorList>
    </citation>
    <scope>NUCLEOTIDE SEQUENCE</scope>
    <source>
        <strain evidence="1">W5</strain>
    </source>
</reference>
<dbReference type="EMBL" id="JAAPAP010000013">
    <property type="protein sequence ID" value="NHN78785.1"/>
    <property type="molecule type" value="Genomic_DNA"/>
</dbReference>